<accession>A0ACA9ML07</accession>
<feature type="non-terminal residue" evidence="1">
    <location>
        <position position="123"/>
    </location>
</feature>
<dbReference type="EMBL" id="CAJVPT010013206">
    <property type="protein sequence ID" value="CAG8593873.1"/>
    <property type="molecule type" value="Genomic_DNA"/>
</dbReference>
<evidence type="ECO:0000313" key="2">
    <source>
        <dbReference type="Proteomes" id="UP000789525"/>
    </source>
</evidence>
<dbReference type="Proteomes" id="UP000789525">
    <property type="component" value="Unassembled WGS sequence"/>
</dbReference>
<sequence>MIIANLNTFLEFQHIFHLTDNDRTDIMKEIMKQKLNYSLHIPWDKLEILTDEKQKTFILNRKTKTPLPSPNTPAPIEERIDHDMSINNNTMQLDSSPATIPASTPDPVSPLDNINPCDYEITN</sequence>
<name>A0ACA9ML07_9GLOM</name>
<comment type="caution">
    <text evidence="1">The sequence shown here is derived from an EMBL/GenBank/DDBJ whole genome shotgun (WGS) entry which is preliminary data.</text>
</comment>
<protein>
    <submittedName>
        <fullName evidence="1">16210_t:CDS:1</fullName>
    </submittedName>
</protein>
<organism evidence="1 2">
    <name type="scientific">Acaulospora colombiana</name>
    <dbReference type="NCBI Taxonomy" id="27376"/>
    <lineage>
        <taxon>Eukaryota</taxon>
        <taxon>Fungi</taxon>
        <taxon>Fungi incertae sedis</taxon>
        <taxon>Mucoromycota</taxon>
        <taxon>Glomeromycotina</taxon>
        <taxon>Glomeromycetes</taxon>
        <taxon>Diversisporales</taxon>
        <taxon>Acaulosporaceae</taxon>
        <taxon>Acaulospora</taxon>
    </lineage>
</organism>
<gene>
    <name evidence="1" type="ORF">ACOLOM_LOCUS6426</name>
</gene>
<proteinExistence type="predicted"/>
<keyword evidence="2" id="KW-1185">Reference proteome</keyword>
<reference evidence="1" key="1">
    <citation type="submission" date="2021-06" db="EMBL/GenBank/DDBJ databases">
        <authorList>
            <person name="Kallberg Y."/>
            <person name="Tangrot J."/>
            <person name="Rosling A."/>
        </authorList>
    </citation>
    <scope>NUCLEOTIDE SEQUENCE</scope>
    <source>
        <strain evidence="1">CL356</strain>
    </source>
</reference>
<evidence type="ECO:0000313" key="1">
    <source>
        <dbReference type="EMBL" id="CAG8593873.1"/>
    </source>
</evidence>